<sequence>MVDEIDKALAKLTAKKRQVIKDILSRIMREETDGMDIKKLKGRTDIYRVRKGNMRILFQKSNEGIRVLAVEKRNDNTY</sequence>
<dbReference type="Proteomes" id="UP000033867">
    <property type="component" value="Unassembled WGS sequence"/>
</dbReference>
<dbReference type="AlphaFoldDB" id="A0A0G1BE15"/>
<dbReference type="SUPFAM" id="SSF143011">
    <property type="entry name" value="RelE-like"/>
    <property type="match status" value="1"/>
</dbReference>
<reference evidence="1 2" key="1">
    <citation type="journal article" date="2015" name="Nature">
        <title>rRNA introns, odd ribosomes, and small enigmatic genomes across a large radiation of phyla.</title>
        <authorList>
            <person name="Brown C.T."/>
            <person name="Hug L.A."/>
            <person name="Thomas B.C."/>
            <person name="Sharon I."/>
            <person name="Castelle C.J."/>
            <person name="Singh A."/>
            <person name="Wilkins M.J."/>
            <person name="Williams K.H."/>
            <person name="Banfield J.F."/>
        </authorList>
    </citation>
    <scope>NUCLEOTIDE SEQUENCE [LARGE SCALE GENOMIC DNA]</scope>
</reference>
<accession>A0A0G1BE15</accession>
<protein>
    <submittedName>
        <fullName evidence="1">Addiction module toxin, RelE/StbE family</fullName>
    </submittedName>
</protein>
<evidence type="ECO:0000313" key="1">
    <source>
        <dbReference type="EMBL" id="KKS71444.1"/>
    </source>
</evidence>
<dbReference type="Gene3D" id="3.30.2310.20">
    <property type="entry name" value="RelE-like"/>
    <property type="match status" value="1"/>
</dbReference>
<dbReference type="EMBL" id="LCEK01000028">
    <property type="protein sequence ID" value="KKS71444.1"/>
    <property type="molecule type" value="Genomic_DNA"/>
</dbReference>
<organism evidence="1 2">
    <name type="scientific">Candidatus Magasanikbacteria bacterium GW2011_GWE2_42_7</name>
    <dbReference type="NCBI Taxonomy" id="1619052"/>
    <lineage>
        <taxon>Bacteria</taxon>
        <taxon>Candidatus Magasanikiibacteriota</taxon>
    </lineage>
</organism>
<comment type="caution">
    <text evidence="1">The sequence shown here is derived from an EMBL/GenBank/DDBJ whole genome shotgun (WGS) entry which is preliminary data.</text>
</comment>
<name>A0A0G1BE15_9BACT</name>
<evidence type="ECO:0000313" key="2">
    <source>
        <dbReference type="Proteomes" id="UP000033867"/>
    </source>
</evidence>
<gene>
    <name evidence="1" type="ORF">UV42_C0028G0006</name>
</gene>
<dbReference type="InterPro" id="IPR035093">
    <property type="entry name" value="RelE/ParE_toxin_dom_sf"/>
</dbReference>
<proteinExistence type="predicted"/>